<feature type="region of interest" description="Disordered" evidence="5">
    <location>
        <begin position="264"/>
        <end position="286"/>
    </location>
</feature>
<comment type="caution">
    <text evidence="8">The sequence shown here is derived from an EMBL/GenBank/DDBJ whole genome shotgun (WGS) entry which is preliminary data.</text>
</comment>
<feature type="chain" id="PRO_5021260772" description="LicD/FKTN/FKRP nucleotidyltransferase domain-containing protein" evidence="6">
    <location>
        <begin position="20"/>
        <end position="286"/>
    </location>
</feature>
<dbReference type="EMBL" id="SKBQ01000045">
    <property type="protein sequence ID" value="TPX11880.1"/>
    <property type="molecule type" value="Genomic_DNA"/>
</dbReference>
<dbReference type="GO" id="GO:0009100">
    <property type="term" value="P:glycoprotein metabolic process"/>
    <property type="evidence" value="ECO:0007669"/>
    <property type="project" value="UniProtKB-ARBA"/>
</dbReference>
<feature type="domain" description="LicD/FKTN/FKRP nucleotidyltransferase" evidence="7">
    <location>
        <begin position="202"/>
        <end position="240"/>
    </location>
</feature>
<sequence>MKPVRTLLSLLPLASLAVSGVVPAQVANLEKRDDSVDTKYFHEPGGDNEHGHYDIRYFKGLVPYDEHRPALRHLIRSYLTTLRKLNVETWLAHGTLLGWWWNGRIMPWDYDLDVQVSTASLYYLGKHHNRTTHEYTFRDETGETATKTYLLDVNPHHAERDRGDGQNVIDARWIDVSNGMFVDITGLAERNPSSDPGLWSCKNYHRYRTTDLYPMRESEFEGVPATIPYSFDRILTEEYGTKSLVTTVWEGHQWQADIKEWVKIPEPPPQEGQEQHPEGQQDQQGQ</sequence>
<keyword evidence="9" id="KW-1185">Reference proteome</keyword>
<keyword evidence="2" id="KW-0812">Transmembrane</keyword>
<keyword evidence="6" id="KW-0732">Signal</keyword>
<dbReference type="Proteomes" id="UP000319257">
    <property type="component" value="Unassembled WGS sequence"/>
</dbReference>
<feature type="domain" description="LicD/FKTN/FKRP nucleotidyltransferase" evidence="7">
    <location>
        <begin position="83"/>
        <end position="192"/>
    </location>
</feature>
<evidence type="ECO:0000256" key="2">
    <source>
        <dbReference type="ARBA" id="ARBA00022692"/>
    </source>
</evidence>
<dbReference type="Pfam" id="PF04991">
    <property type="entry name" value="LicD"/>
    <property type="match status" value="2"/>
</dbReference>
<feature type="signal peptide" evidence="6">
    <location>
        <begin position="1"/>
        <end position="19"/>
    </location>
</feature>
<dbReference type="OrthoDB" id="444255at2759"/>
<evidence type="ECO:0000256" key="5">
    <source>
        <dbReference type="SAM" id="MobiDB-lite"/>
    </source>
</evidence>
<evidence type="ECO:0000313" key="9">
    <source>
        <dbReference type="Proteomes" id="UP000319257"/>
    </source>
</evidence>
<dbReference type="InterPro" id="IPR009644">
    <property type="entry name" value="FKTN/MNN4/W02B3.4-1"/>
</dbReference>
<dbReference type="PANTHER" id="PTHR15407:SF28">
    <property type="entry name" value="RIBITOL-5-PHOSPHATE TRANSFERASE FKTN"/>
    <property type="match status" value="1"/>
</dbReference>
<name>A0A507B5I1_9PEZI</name>
<dbReference type="InParanoid" id="A0A507B5I1"/>
<evidence type="ECO:0000313" key="8">
    <source>
        <dbReference type="EMBL" id="TPX11880.1"/>
    </source>
</evidence>
<evidence type="ECO:0000256" key="1">
    <source>
        <dbReference type="ARBA" id="ARBA00004167"/>
    </source>
</evidence>
<dbReference type="PANTHER" id="PTHR15407">
    <property type="entry name" value="FUKUTIN-RELATED"/>
    <property type="match status" value="1"/>
</dbReference>
<proteinExistence type="predicted"/>
<dbReference type="RefSeq" id="XP_030993591.1">
    <property type="nucleotide sequence ID" value="XM_031142115.1"/>
</dbReference>
<evidence type="ECO:0000259" key="7">
    <source>
        <dbReference type="Pfam" id="PF04991"/>
    </source>
</evidence>
<accession>A0A507B5I1</accession>
<evidence type="ECO:0000256" key="3">
    <source>
        <dbReference type="ARBA" id="ARBA00022989"/>
    </source>
</evidence>
<gene>
    <name evidence="8" type="ORF">E0L32_007378</name>
</gene>
<dbReference type="GO" id="GO:0016020">
    <property type="term" value="C:membrane"/>
    <property type="evidence" value="ECO:0007669"/>
    <property type="project" value="UniProtKB-SubCell"/>
</dbReference>
<comment type="subcellular location">
    <subcellularLocation>
        <location evidence="1">Membrane</location>
        <topology evidence="1">Single-pass membrane protein</topology>
    </subcellularLocation>
</comment>
<dbReference type="InterPro" id="IPR007074">
    <property type="entry name" value="LicD/FKTN/FKRP_NTP_transf"/>
</dbReference>
<keyword evidence="4" id="KW-0472">Membrane</keyword>
<protein>
    <recommendedName>
        <fullName evidence="7">LicD/FKTN/FKRP nucleotidyltransferase domain-containing protein</fullName>
    </recommendedName>
</protein>
<dbReference type="AlphaFoldDB" id="A0A507B5I1"/>
<reference evidence="8 9" key="1">
    <citation type="submission" date="2019-06" db="EMBL/GenBank/DDBJ databases">
        <title>Draft genome sequence of the filamentous fungus Phialemoniopsis curvata isolated from diesel fuel.</title>
        <authorList>
            <person name="Varaljay V.A."/>
            <person name="Lyon W.J."/>
            <person name="Crouch A.L."/>
            <person name="Drake C.E."/>
            <person name="Hollomon J.M."/>
            <person name="Nadeau L.J."/>
            <person name="Nunn H.S."/>
            <person name="Stevenson B.S."/>
            <person name="Bojanowski C.L."/>
            <person name="Crookes-Goodson W.J."/>
        </authorList>
    </citation>
    <scope>NUCLEOTIDE SEQUENCE [LARGE SCALE GENOMIC DNA]</scope>
    <source>
        <strain evidence="8 9">D216</strain>
    </source>
</reference>
<evidence type="ECO:0000256" key="4">
    <source>
        <dbReference type="ARBA" id="ARBA00023136"/>
    </source>
</evidence>
<dbReference type="STRING" id="1093900.A0A507B5I1"/>
<dbReference type="GeneID" id="41974825"/>
<keyword evidence="3" id="KW-1133">Transmembrane helix</keyword>
<organism evidence="8 9">
    <name type="scientific">Thyridium curvatum</name>
    <dbReference type="NCBI Taxonomy" id="1093900"/>
    <lineage>
        <taxon>Eukaryota</taxon>
        <taxon>Fungi</taxon>
        <taxon>Dikarya</taxon>
        <taxon>Ascomycota</taxon>
        <taxon>Pezizomycotina</taxon>
        <taxon>Sordariomycetes</taxon>
        <taxon>Sordariomycetidae</taxon>
        <taxon>Thyridiales</taxon>
        <taxon>Thyridiaceae</taxon>
        <taxon>Thyridium</taxon>
    </lineage>
</organism>
<evidence type="ECO:0000256" key="6">
    <source>
        <dbReference type="SAM" id="SignalP"/>
    </source>
</evidence>